<evidence type="ECO:0000256" key="5">
    <source>
        <dbReference type="SAM" id="MobiDB-lite"/>
    </source>
</evidence>
<dbReference type="InterPro" id="IPR029063">
    <property type="entry name" value="SAM-dependent_MTases_sf"/>
</dbReference>
<evidence type="ECO:0000256" key="2">
    <source>
        <dbReference type="ARBA" id="ARBA00022603"/>
    </source>
</evidence>
<feature type="region of interest" description="Disordered" evidence="5">
    <location>
        <begin position="135"/>
        <end position="158"/>
    </location>
</feature>
<sequence length="327" mass="35169">MRNTQYTTHDIRTTMVLFPTPSTSHVPYDLIYEPAEDSFLFLDTLSSPSEREWLHSRFRDPVFATATSKLNSTSSSTTPTSNIPLVVEIGPGSGVIIAFLTANALPIFGTQVLSLAVDINPHAALATRTTVAKAVAEQRPNEAHDQKRATSNASPSPGTASYLGSLLGNLTAPLRPGEVDVLVFNPPYVPTESVPVLGPGSGSGSGPRSTAHAASSTASVSFEESSKLLELSYAGGLDGMEVTNRLLSQIPGMLSPRGVAYVLFCRGNRPEEVKRGIAAWEGGRTKAEGEMWKWKWRAETVGSSGKTAGWEKLEIVRIWREWEAAVN</sequence>
<gene>
    <name evidence="6" type="ORF">PV04_01658</name>
</gene>
<dbReference type="EMBL" id="KN846956">
    <property type="protein sequence ID" value="KIW73551.1"/>
    <property type="molecule type" value="Genomic_DNA"/>
</dbReference>
<dbReference type="STRING" id="5601.A0A0D2D7M4"/>
<feature type="compositionally biased region" description="Low complexity" evidence="5">
    <location>
        <begin position="206"/>
        <end position="217"/>
    </location>
</feature>
<dbReference type="PANTHER" id="PTHR45875">
    <property type="entry name" value="METHYLTRANSFERASE N6AMT1"/>
    <property type="match status" value="1"/>
</dbReference>
<dbReference type="GO" id="GO:0035657">
    <property type="term" value="C:eRF1 methyltransferase complex"/>
    <property type="evidence" value="ECO:0007669"/>
    <property type="project" value="TreeGrafter"/>
</dbReference>
<dbReference type="GO" id="GO:0008757">
    <property type="term" value="F:S-adenosylmethionine-dependent methyltransferase activity"/>
    <property type="evidence" value="ECO:0007669"/>
    <property type="project" value="TreeGrafter"/>
</dbReference>
<dbReference type="PROSITE" id="PS00092">
    <property type="entry name" value="N6_MTASE"/>
    <property type="match status" value="1"/>
</dbReference>
<feature type="compositionally biased region" description="Polar residues" evidence="5">
    <location>
        <begin position="149"/>
        <end position="158"/>
    </location>
</feature>
<dbReference type="InterPro" id="IPR052190">
    <property type="entry name" value="Euk-Arch_PrmC-MTase"/>
</dbReference>
<dbReference type="SUPFAM" id="SSF53335">
    <property type="entry name" value="S-adenosyl-L-methionine-dependent methyltransferases"/>
    <property type="match status" value="1"/>
</dbReference>
<organism evidence="6 7">
    <name type="scientific">Phialophora macrospora</name>
    <dbReference type="NCBI Taxonomy" id="1851006"/>
    <lineage>
        <taxon>Eukaryota</taxon>
        <taxon>Fungi</taxon>
        <taxon>Dikarya</taxon>
        <taxon>Ascomycota</taxon>
        <taxon>Pezizomycotina</taxon>
        <taxon>Eurotiomycetes</taxon>
        <taxon>Chaetothyriomycetidae</taxon>
        <taxon>Chaetothyriales</taxon>
        <taxon>Herpotrichiellaceae</taxon>
        <taxon>Phialophora</taxon>
    </lineage>
</organism>
<feature type="region of interest" description="Disordered" evidence="5">
    <location>
        <begin position="195"/>
        <end position="217"/>
    </location>
</feature>
<dbReference type="GO" id="GO:0003676">
    <property type="term" value="F:nucleic acid binding"/>
    <property type="evidence" value="ECO:0007669"/>
    <property type="project" value="InterPro"/>
</dbReference>
<keyword evidence="3" id="KW-0808">Transferase</keyword>
<keyword evidence="4" id="KW-0949">S-adenosyl-L-methionine</keyword>
<keyword evidence="2" id="KW-0489">Methyltransferase</keyword>
<evidence type="ECO:0000256" key="4">
    <source>
        <dbReference type="ARBA" id="ARBA00022691"/>
    </source>
</evidence>
<keyword evidence="7" id="KW-1185">Reference proteome</keyword>
<evidence type="ECO:0008006" key="8">
    <source>
        <dbReference type="Google" id="ProtNLM"/>
    </source>
</evidence>
<dbReference type="Proteomes" id="UP000054266">
    <property type="component" value="Unassembled WGS sequence"/>
</dbReference>
<dbReference type="GO" id="GO:0008276">
    <property type="term" value="F:protein methyltransferase activity"/>
    <property type="evidence" value="ECO:0007669"/>
    <property type="project" value="TreeGrafter"/>
</dbReference>
<dbReference type="HOGENOM" id="CLU_018398_6_1_1"/>
<accession>A0A0D2D7M4</accession>
<feature type="compositionally biased region" description="Basic and acidic residues" evidence="5">
    <location>
        <begin position="139"/>
        <end position="148"/>
    </location>
</feature>
<dbReference type="AlphaFoldDB" id="A0A0D2D7M4"/>
<proteinExistence type="inferred from homology"/>
<evidence type="ECO:0000256" key="3">
    <source>
        <dbReference type="ARBA" id="ARBA00022679"/>
    </source>
</evidence>
<dbReference type="InterPro" id="IPR002052">
    <property type="entry name" value="DNA_methylase_N6_adenine_CS"/>
</dbReference>
<reference evidence="6 7" key="1">
    <citation type="submission" date="2015-01" db="EMBL/GenBank/DDBJ databases">
        <title>The Genome Sequence of Capronia semiimmersa CBS27337.</title>
        <authorList>
            <consortium name="The Broad Institute Genomics Platform"/>
            <person name="Cuomo C."/>
            <person name="de Hoog S."/>
            <person name="Gorbushina A."/>
            <person name="Stielow B."/>
            <person name="Teixiera M."/>
            <person name="Abouelleil A."/>
            <person name="Chapman S.B."/>
            <person name="Priest M."/>
            <person name="Young S.K."/>
            <person name="Wortman J."/>
            <person name="Nusbaum C."/>
            <person name="Birren B."/>
        </authorList>
    </citation>
    <scope>NUCLEOTIDE SEQUENCE [LARGE SCALE GENOMIC DNA]</scope>
    <source>
        <strain evidence="6 7">CBS 27337</strain>
    </source>
</reference>
<evidence type="ECO:0000313" key="7">
    <source>
        <dbReference type="Proteomes" id="UP000054266"/>
    </source>
</evidence>
<protein>
    <recommendedName>
        <fullName evidence="8">Methyltransferase small domain-containing protein</fullName>
    </recommendedName>
</protein>
<comment type="similarity">
    <text evidence="1">Belongs to the eukaryotic/archaeal PrmC-related family.</text>
</comment>
<evidence type="ECO:0000313" key="6">
    <source>
        <dbReference type="EMBL" id="KIW73551.1"/>
    </source>
</evidence>
<dbReference type="Gene3D" id="3.40.50.150">
    <property type="entry name" value="Vaccinia Virus protein VP39"/>
    <property type="match status" value="1"/>
</dbReference>
<dbReference type="PANTHER" id="PTHR45875:SF1">
    <property type="entry name" value="METHYLTRANSFERASE N6AMT1"/>
    <property type="match status" value="1"/>
</dbReference>
<dbReference type="GO" id="GO:0032259">
    <property type="term" value="P:methylation"/>
    <property type="evidence" value="ECO:0007669"/>
    <property type="project" value="UniProtKB-KW"/>
</dbReference>
<name>A0A0D2D7M4_9EURO</name>
<evidence type="ECO:0000256" key="1">
    <source>
        <dbReference type="ARBA" id="ARBA00006149"/>
    </source>
</evidence>